<dbReference type="PANTHER" id="PTHR43235">
    <property type="entry name" value="GLUTAMINE AMIDOTRANSFERASE PB2B2.05-RELATED"/>
    <property type="match status" value="1"/>
</dbReference>
<proteinExistence type="predicted"/>
<evidence type="ECO:0000313" key="1">
    <source>
        <dbReference type="EMBL" id="MBW7569690.1"/>
    </source>
</evidence>
<evidence type="ECO:0000313" key="2">
    <source>
        <dbReference type="Proteomes" id="UP000731465"/>
    </source>
</evidence>
<dbReference type="GO" id="GO:0016787">
    <property type="term" value="F:hydrolase activity"/>
    <property type="evidence" value="ECO:0007669"/>
    <property type="project" value="UniProtKB-KW"/>
</dbReference>
<sequence>MTQTVIGVLPLYDTQLDSIWMLPDYINALVDHGACPIILPYTDKKDVLEQICSYCDGFLFTGGQDVSPKLYNEQKADYCGECLDILDNLSVTVYNHAILKKKTILGICRGLQFINVMQGGTLYQDIVSQGKSEINHHQEKPYCTPSHNVTLVDNSYLSYLFEISNIKVNSIHHQSIKDLGKDLMINGISQDGIIEAVSSTTHPYMVAVQWHPEYDYKYNDKSSLLLKDFVKKTQILKNTI</sequence>
<dbReference type="Proteomes" id="UP000731465">
    <property type="component" value="Unassembled WGS sequence"/>
</dbReference>
<dbReference type="InterPro" id="IPR044668">
    <property type="entry name" value="PuuD-like"/>
</dbReference>
<dbReference type="InterPro" id="IPR029062">
    <property type="entry name" value="Class_I_gatase-like"/>
</dbReference>
<keyword evidence="1" id="KW-0378">Hydrolase</keyword>
<reference evidence="1 2" key="1">
    <citation type="submission" date="2021-03" db="EMBL/GenBank/DDBJ databases">
        <title>Succinivibrio sp. nov. isolated from feces of cow.</title>
        <authorList>
            <person name="Choi J.-Y."/>
        </authorList>
    </citation>
    <scope>NUCLEOTIDE SEQUENCE [LARGE SCALE GENOMIC DNA]</scope>
    <source>
        <strain evidence="1 2">AGMB01872</strain>
    </source>
</reference>
<gene>
    <name evidence="1" type="ORF">J5V48_02155</name>
</gene>
<dbReference type="SUPFAM" id="SSF52317">
    <property type="entry name" value="Class I glutamine amidotransferase-like"/>
    <property type="match status" value="1"/>
</dbReference>
<dbReference type="Pfam" id="PF07722">
    <property type="entry name" value="Peptidase_C26"/>
    <property type="match status" value="1"/>
</dbReference>
<dbReference type="CDD" id="cd01745">
    <property type="entry name" value="GATase1_2"/>
    <property type="match status" value="1"/>
</dbReference>
<dbReference type="PROSITE" id="PS51273">
    <property type="entry name" value="GATASE_TYPE_1"/>
    <property type="match status" value="1"/>
</dbReference>
<dbReference type="InterPro" id="IPR011697">
    <property type="entry name" value="Peptidase_C26"/>
</dbReference>
<comment type="caution">
    <text evidence="1">The sequence shown here is derived from an EMBL/GenBank/DDBJ whole genome shotgun (WGS) entry which is preliminary data.</text>
</comment>
<keyword evidence="2" id="KW-1185">Reference proteome</keyword>
<dbReference type="Gene3D" id="3.40.50.880">
    <property type="match status" value="1"/>
</dbReference>
<organism evidence="1 2">
    <name type="scientific">Succinivibrio faecicola</name>
    <dbReference type="NCBI Taxonomy" id="2820300"/>
    <lineage>
        <taxon>Bacteria</taxon>
        <taxon>Pseudomonadati</taxon>
        <taxon>Pseudomonadota</taxon>
        <taxon>Gammaproteobacteria</taxon>
        <taxon>Aeromonadales</taxon>
        <taxon>Succinivibrionaceae</taxon>
        <taxon>Succinivibrio</taxon>
    </lineage>
</organism>
<accession>A0ABS7DFP6</accession>
<dbReference type="PANTHER" id="PTHR43235:SF1">
    <property type="entry name" value="GLUTAMINE AMIDOTRANSFERASE PB2B2.05-RELATED"/>
    <property type="match status" value="1"/>
</dbReference>
<dbReference type="EMBL" id="JAGFNY010000003">
    <property type="protein sequence ID" value="MBW7569690.1"/>
    <property type="molecule type" value="Genomic_DNA"/>
</dbReference>
<name>A0ABS7DFP6_9GAMM</name>
<dbReference type="RefSeq" id="WP_219936583.1">
    <property type="nucleotide sequence ID" value="NZ_JAGFNY010000003.1"/>
</dbReference>
<protein>
    <submittedName>
        <fullName evidence="1">Gamma-glutamyl-gamma-aminobutyrate hydrolase family protein</fullName>
    </submittedName>
</protein>